<evidence type="ECO:0008006" key="6">
    <source>
        <dbReference type="Google" id="ProtNLM"/>
    </source>
</evidence>
<dbReference type="PIRSF" id="PIRSF001227">
    <property type="entry name" value="Pen_acylase"/>
    <property type="match status" value="1"/>
</dbReference>
<dbReference type="Gene3D" id="2.30.120.10">
    <property type="match status" value="1"/>
</dbReference>
<protein>
    <recommendedName>
        <fullName evidence="6">Penicillin amidase</fullName>
    </recommendedName>
</protein>
<evidence type="ECO:0000256" key="2">
    <source>
        <dbReference type="ARBA" id="ARBA00022801"/>
    </source>
</evidence>
<keyword evidence="4" id="KW-0472">Membrane</keyword>
<dbReference type="SUPFAM" id="SSF56235">
    <property type="entry name" value="N-terminal nucleophile aminohydrolases (Ntn hydrolases)"/>
    <property type="match status" value="1"/>
</dbReference>
<keyword evidence="4" id="KW-1133">Transmembrane helix</keyword>
<dbReference type="AlphaFoldDB" id="A0A381QZ15"/>
<dbReference type="PANTHER" id="PTHR34218:SF4">
    <property type="entry name" value="ACYL-HOMOSERINE LACTONE ACYLASE QUIP"/>
    <property type="match status" value="1"/>
</dbReference>
<dbReference type="InterPro" id="IPR023343">
    <property type="entry name" value="Penicillin_amidase_dom1"/>
</dbReference>
<keyword evidence="4" id="KW-0812">Transmembrane</keyword>
<comment type="similarity">
    <text evidence="1">Belongs to the peptidase S45 family.</text>
</comment>
<dbReference type="GO" id="GO:0017000">
    <property type="term" value="P:antibiotic biosynthetic process"/>
    <property type="evidence" value="ECO:0007669"/>
    <property type="project" value="InterPro"/>
</dbReference>
<dbReference type="Pfam" id="PF01804">
    <property type="entry name" value="Penicil_amidase"/>
    <property type="match status" value="1"/>
</dbReference>
<evidence type="ECO:0000256" key="1">
    <source>
        <dbReference type="ARBA" id="ARBA00006586"/>
    </source>
</evidence>
<name>A0A381QZ15_9ZZZZ</name>
<evidence type="ECO:0000313" key="5">
    <source>
        <dbReference type="EMBL" id="SUZ84682.1"/>
    </source>
</evidence>
<dbReference type="Gene3D" id="1.10.1400.10">
    <property type="match status" value="1"/>
</dbReference>
<dbReference type="GO" id="GO:0016811">
    <property type="term" value="F:hydrolase activity, acting on carbon-nitrogen (but not peptide) bonds, in linear amides"/>
    <property type="evidence" value="ECO:0007669"/>
    <property type="project" value="InterPro"/>
</dbReference>
<dbReference type="CDD" id="cd03747">
    <property type="entry name" value="Ntn_PGA_like"/>
    <property type="match status" value="1"/>
</dbReference>
<dbReference type="InterPro" id="IPR002692">
    <property type="entry name" value="S45"/>
</dbReference>
<gene>
    <name evidence="5" type="ORF">METZ01_LOCUS37536</name>
</gene>
<dbReference type="Gene3D" id="1.10.439.10">
    <property type="entry name" value="Penicillin Amidohydrolase, domain 1"/>
    <property type="match status" value="1"/>
</dbReference>
<dbReference type="EMBL" id="UINC01001602">
    <property type="protein sequence ID" value="SUZ84682.1"/>
    <property type="molecule type" value="Genomic_DNA"/>
</dbReference>
<keyword evidence="3" id="KW-0865">Zymogen</keyword>
<dbReference type="InterPro" id="IPR014395">
    <property type="entry name" value="Pen/GL7ACA/AHL_acylase"/>
</dbReference>
<proteinExistence type="inferred from homology"/>
<feature type="transmembrane region" description="Helical" evidence="4">
    <location>
        <begin position="12"/>
        <end position="28"/>
    </location>
</feature>
<dbReference type="Gene3D" id="3.60.20.10">
    <property type="entry name" value="Glutamine Phosphoribosylpyrophosphate, subunit 1, domain 1"/>
    <property type="match status" value="1"/>
</dbReference>
<organism evidence="5">
    <name type="scientific">marine metagenome</name>
    <dbReference type="NCBI Taxonomy" id="408172"/>
    <lineage>
        <taxon>unclassified sequences</taxon>
        <taxon>metagenomes</taxon>
        <taxon>ecological metagenomes</taxon>
    </lineage>
</organism>
<dbReference type="InterPro" id="IPR029055">
    <property type="entry name" value="Ntn_hydrolases_N"/>
</dbReference>
<dbReference type="InterPro" id="IPR043147">
    <property type="entry name" value="Penicillin_amidase_A-knob"/>
</dbReference>
<dbReference type="PANTHER" id="PTHR34218">
    <property type="entry name" value="PEPTIDASE S45 PENICILLIN AMIDASE"/>
    <property type="match status" value="1"/>
</dbReference>
<dbReference type="InterPro" id="IPR043146">
    <property type="entry name" value="Penicillin_amidase_N_B-knob"/>
</dbReference>
<accession>A0A381QZ15</accession>
<evidence type="ECO:0000256" key="3">
    <source>
        <dbReference type="ARBA" id="ARBA00023145"/>
    </source>
</evidence>
<sequence length="805" mass="91895">MPSYKKKVFGRYFVSVLILLIVALRIYLHHPLPQYSGEKILPGLSTPVHIYTDTYGVPHVFSENESDLFYVAGYISARDRLFQMSLVASASRGELGKFFGDKFIKEDVYLRTWGIPKIAEHIVRQIDDDTMEILKRFCAGINARIDELNGKYPVEFKLLRSEPVRWKPSDVIAYGRLMAHDLQQSWKPEILFGALLQYFGPDKLNELFPIYEPFRPTISEAINYPQADLLFSTLWDLEYNIRDLTGSNGTSIGSNSWVISGARSKTGKPILANDPHLKFTQPAKWYEMHLKGGRFDISGAFLAGFPLPVLGQNAAMTWGFTNIMADDIDFFIEKIHPNDPNKYRHGDNWLEMVIRKEVIPRKNGGDTTIVIRETHHGPIISDIHPLLKNEQKVMSMAWTGNQITQEISTLSKIGLVNDWGGFTEVVKNFSVPGQNIIFADTAGNIGWRAAALIPIRKDGGSLLPRPGWDPSYDWKGFVPFEEMPFIYNPDKGYIATANNKIVDDDYPYYISNQWAEPSRIERIEEWLDSKEKLTVEDIKTLQNDWLSPFAREVVPNILKWLPQNLNENEITAVNILKDWDYVEDKESAAALIFHTVLDELLHNVYEDELAMIDDNAFDALVHFSMLPYRNIHWVLEEGQSSWIDDVTTLGHIETHTEIVTKSFINAVKRIEKEVGINPTTWSWGSVHTLTHPHPLGKINILDKLFGFNVGSFKTGGSTMTVNKGEYEVLQGFDQSVGASFRRIVDLNNMNNTQFVIPTGQSGQPNSPHYDDQAALYNAGKYRTTWFDENFIRNNEELRYMILLPD</sequence>
<reference evidence="5" key="1">
    <citation type="submission" date="2018-05" db="EMBL/GenBank/DDBJ databases">
        <authorList>
            <person name="Lanie J.A."/>
            <person name="Ng W.-L."/>
            <person name="Kazmierczak K.M."/>
            <person name="Andrzejewski T.M."/>
            <person name="Davidsen T.M."/>
            <person name="Wayne K.J."/>
            <person name="Tettelin H."/>
            <person name="Glass J.I."/>
            <person name="Rusch D."/>
            <person name="Podicherti R."/>
            <person name="Tsui H.-C.T."/>
            <person name="Winkler M.E."/>
        </authorList>
    </citation>
    <scope>NUCLEOTIDE SEQUENCE</scope>
</reference>
<evidence type="ECO:0000256" key="4">
    <source>
        <dbReference type="SAM" id="Phobius"/>
    </source>
</evidence>
<keyword evidence="2" id="KW-0378">Hydrolase</keyword>